<evidence type="ECO:0000256" key="11">
    <source>
        <dbReference type="ARBA" id="ARBA00023004"/>
    </source>
</evidence>
<keyword evidence="6" id="KW-0349">Heme</keyword>
<evidence type="ECO:0000256" key="8">
    <source>
        <dbReference type="ARBA" id="ARBA00022729"/>
    </source>
</evidence>
<keyword evidence="8" id="KW-0732">Signal</keyword>
<keyword evidence="11" id="KW-0408">Iron</keyword>
<evidence type="ECO:0000256" key="10">
    <source>
        <dbReference type="ARBA" id="ARBA00022982"/>
    </source>
</evidence>
<dbReference type="SUPFAM" id="SSF48695">
    <property type="entry name" value="Multiheme cytochromes"/>
    <property type="match status" value="1"/>
</dbReference>
<keyword evidence="10" id="KW-0249">Electron transport</keyword>
<dbReference type="GO" id="GO:0046872">
    <property type="term" value="F:metal ion binding"/>
    <property type="evidence" value="ECO:0007669"/>
    <property type="project" value="UniProtKB-KW"/>
</dbReference>
<evidence type="ECO:0000256" key="7">
    <source>
        <dbReference type="ARBA" id="ARBA00022723"/>
    </source>
</evidence>
<evidence type="ECO:0000256" key="12">
    <source>
        <dbReference type="ARBA" id="ARBA00031832"/>
    </source>
</evidence>
<evidence type="ECO:0000256" key="6">
    <source>
        <dbReference type="ARBA" id="ARBA00022617"/>
    </source>
</evidence>
<organism evidence="13 14">
    <name type="scientific">Craterilacuibacter sinensis</name>
    <dbReference type="NCBI Taxonomy" id="2686017"/>
    <lineage>
        <taxon>Bacteria</taxon>
        <taxon>Pseudomonadati</taxon>
        <taxon>Pseudomonadota</taxon>
        <taxon>Betaproteobacteria</taxon>
        <taxon>Neisseriales</taxon>
        <taxon>Neisseriaceae</taxon>
        <taxon>Craterilacuibacter</taxon>
    </lineage>
</organism>
<evidence type="ECO:0000256" key="5">
    <source>
        <dbReference type="ARBA" id="ARBA00022448"/>
    </source>
</evidence>
<dbReference type="GO" id="GO:0042597">
    <property type="term" value="C:periplasmic space"/>
    <property type="evidence" value="ECO:0007669"/>
    <property type="project" value="UniProtKB-SubCell"/>
</dbReference>
<gene>
    <name evidence="13" type="ORF">GQF02_09865</name>
</gene>
<dbReference type="AlphaFoldDB" id="A0A845BQ37"/>
<dbReference type="PANTHER" id="PTHR38604:SF1">
    <property type="entry name" value="PERIPLASMIC NITRATE REDUCTASE, ELECTRON TRANSFER SUBUNIT"/>
    <property type="match status" value="1"/>
</dbReference>
<dbReference type="InterPro" id="IPR005591">
    <property type="entry name" value="NapB"/>
</dbReference>
<accession>A0A845BQ37</accession>
<keyword evidence="14" id="KW-1185">Reference proteome</keyword>
<dbReference type="PANTHER" id="PTHR38604">
    <property type="entry name" value="PERIPLASMIC NITRATE REDUCTASE, ELECTRON TRANSFER SUBUNIT"/>
    <property type="match status" value="1"/>
</dbReference>
<dbReference type="Pfam" id="PF03892">
    <property type="entry name" value="NapB"/>
    <property type="match status" value="1"/>
</dbReference>
<evidence type="ECO:0000313" key="13">
    <source>
        <dbReference type="EMBL" id="MXR37278.1"/>
    </source>
</evidence>
<evidence type="ECO:0000256" key="2">
    <source>
        <dbReference type="ARBA" id="ARBA00004418"/>
    </source>
</evidence>
<evidence type="ECO:0000313" key="14">
    <source>
        <dbReference type="Proteomes" id="UP000467214"/>
    </source>
</evidence>
<evidence type="ECO:0000256" key="9">
    <source>
        <dbReference type="ARBA" id="ARBA00022764"/>
    </source>
</evidence>
<comment type="similarity">
    <text evidence="3">Belongs to the NapB family.</text>
</comment>
<protein>
    <recommendedName>
        <fullName evidence="4">Periplasmic nitrate reductase, electron transfer subunit</fullName>
    </recommendedName>
    <alternativeName>
        <fullName evidence="12">Diheme cytochrome c NapB</fullName>
    </alternativeName>
</protein>
<dbReference type="Proteomes" id="UP000467214">
    <property type="component" value="Unassembled WGS sequence"/>
</dbReference>
<keyword evidence="5" id="KW-0813">Transport</keyword>
<comment type="function">
    <text evidence="1">Electron transfer subunit of the periplasmic nitrate reductase complex NapAB. Receives electrons from the membrane-anchored tetraheme c-type NapC protein and transfers these to NapA subunit, thus allowing electron flow between membrane and periplasm. Essential for periplasmic nitrate reduction with nitrate as the terminal electron acceptor.</text>
</comment>
<sequence length="98" mass="11405">MYKPIKDTKRIVRDYVQQPPLVPHDVSRYEISKNFNKCMDCHSSSRYVEMNTTRVPVTHFKSRSGQELSNLSPARYFCTQCHVPQVDAKPLVGNTFKK</sequence>
<reference evidence="13 14" key="1">
    <citation type="submission" date="2019-12" db="EMBL/GenBank/DDBJ databases">
        <title>Neisseriaceae gen. nov. sp. Genome sequencing and assembly.</title>
        <authorList>
            <person name="Liu Z."/>
            <person name="Li A."/>
        </authorList>
    </citation>
    <scope>NUCLEOTIDE SEQUENCE [LARGE SCALE GENOMIC DNA]</scope>
    <source>
        <strain evidence="13 14">B2N2-7</strain>
    </source>
</reference>
<name>A0A845BQ37_9NEIS</name>
<dbReference type="Gene3D" id="1.10.1130.10">
    <property type="entry name" value="Flavocytochrome C3, Chain A"/>
    <property type="match status" value="1"/>
</dbReference>
<comment type="subcellular location">
    <subcellularLocation>
        <location evidence="2">Periplasm</location>
    </subcellularLocation>
</comment>
<dbReference type="EMBL" id="WSSB01000008">
    <property type="protein sequence ID" value="MXR37278.1"/>
    <property type="molecule type" value="Genomic_DNA"/>
</dbReference>
<comment type="caution">
    <text evidence="13">The sequence shown here is derived from an EMBL/GenBank/DDBJ whole genome shotgun (WGS) entry which is preliminary data.</text>
</comment>
<keyword evidence="7" id="KW-0479">Metal-binding</keyword>
<proteinExistence type="inferred from homology"/>
<evidence type="ECO:0000256" key="4">
    <source>
        <dbReference type="ARBA" id="ARBA00013773"/>
    </source>
</evidence>
<dbReference type="GO" id="GO:0009061">
    <property type="term" value="P:anaerobic respiration"/>
    <property type="evidence" value="ECO:0007669"/>
    <property type="project" value="InterPro"/>
</dbReference>
<dbReference type="InterPro" id="IPR036280">
    <property type="entry name" value="Multihaem_cyt_sf"/>
</dbReference>
<evidence type="ECO:0000256" key="1">
    <source>
        <dbReference type="ARBA" id="ARBA00002599"/>
    </source>
</evidence>
<evidence type="ECO:0000256" key="3">
    <source>
        <dbReference type="ARBA" id="ARBA00007368"/>
    </source>
</evidence>
<keyword evidence="9" id="KW-0574">Periplasm</keyword>
<dbReference type="FunFam" id="1.10.1130.10:FF:000001">
    <property type="entry name" value="Periplasmic nitrate reductase, electron transfer subunit"/>
    <property type="match status" value="1"/>
</dbReference>